<dbReference type="Pfam" id="PF05986">
    <property type="entry name" value="ADAMTS_spacer1"/>
    <property type="match status" value="1"/>
</dbReference>
<proteinExistence type="predicted"/>
<name>A0A9W3AES3_BIOGL</name>
<dbReference type="Pfam" id="PF08686">
    <property type="entry name" value="PLAC"/>
    <property type="match status" value="1"/>
</dbReference>
<dbReference type="GO" id="GO:0031012">
    <property type="term" value="C:extracellular matrix"/>
    <property type="evidence" value="ECO:0007669"/>
    <property type="project" value="TreeGrafter"/>
</dbReference>
<dbReference type="GeneID" id="106078405"/>
<dbReference type="Proteomes" id="UP001165740">
    <property type="component" value="Chromosome 1"/>
</dbReference>
<dbReference type="GO" id="GO:0004222">
    <property type="term" value="F:metalloendopeptidase activity"/>
    <property type="evidence" value="ECO:0007669"/>
    <property type="project" value="TreeGrafter"/>
</dbReference>
<dbReference type="SMART" id="SM00209">
    <property type="entry name" value="TSP1"/>
    <property type="match status" value="6"/>
</dbReference>
<dbReference type="FunFam" id="2.20.100.10:FF:000005">
    <property type="entry name" value="ADAM metallopeptidase with thrombospondin type 1 motif 9"/>
    <property type="match status" value="2"/>
</dbReference>
<dbReference type="Gene3D" id="2.60.120.830">
    <property type="match status" value="1"/>
</dbReference>
<dbReference type="PROSITE" id="PS50092">
    <property type="entry name" value="TSP1"/>
    <property type="match status" value="4"/>
</dbReference>
<evidence type="ECO:0000256" key="6">
    <source>
        <dbReference type="SAM" id="SignalP"/>
    </source>
</evidence>
<dbReference type="InterPro" id="IPR050439">
    <property type="entry name" value="ADAMTS_ADAMTS-like"/>
</dbReference>
<evidence type="ECO:0000259" key="7">
    <source>
        <dbReference type="PROSITE" id="PS50900"/>
    </source>
</evidence>
<dbReference type="AlphaFoldDB" id="A0A9W3AES3"/>
<dbReference type="SUPFAM" id="SSF82895">
    <property type="entry name" value="TSP-1 type 1 repeat"/>
    <property type="match status" value="5"/>
</dbReference>
<dbReference type="Pfam" id="PF19030">
    <property type="entry name" value="TSP1_ADAMTS"/>
    <property type="match status" value="5"/>
</dbReference>
<feature type="region of interest" description="Disordered" evidence="5">
    <location>
        <begin position="727"/>
        <end position="749"/>
    </location>
</feature>
<dbReference type="GO" id="GO:0030198">
    <property type="term" value="P:extracellular matrix organization"/>
    <property type="evidence" value="ECO:0007669"/>
    <property type="project" value="TreeGrafter"/>
</dbReference>
<evidence type="ECO:0000256" key="2">
    <source>
        <dbReference type="ARBA" id="ARBA00022525"/>
    </source>
</evidence>
<dbReference type="PANTHER" id="PTHR13723:SF305">
    <property type="entry name" value="PROTEIN MADD-4"/>
    <property type="match status" value="1"/>
</dbReference>
<evidence type="ECO:0000313" key="9">
    <source>
        <dbReference type="RefSeq" id="XP_055885694.1"/>
    </source>
</evidence>
<dbReference type="RefSeq" id="XP_055885694.1">
    <property type="nucleotide sequence ID" value="XM_056029719.1"/>
</dbReference>
<dbReference type="PROSITE" id="PS50900">
    <property type="entry name" value="PLAC"/>
    <property type="match status" value="1"/>
</dbReference>
<keyword evidence="3 6" id="KW-0732">Signal</keyword>
<gene>
    <name evidence="9" type="primary">LOC106078405</name>
</gene>
<evidence type="ECO:0000256" key="5">
    <source>
        <dbReference type="SAM" id="MobiDB-lite"/>
    </source>
</evidence>
<organism evidence="8 9">
    <name type="scientific">Biomphalaria glabrata</name>
    <name type="common">Bloodfluke planorb</name>
    <name type="synonym">Freshwater snail</name>
    <dbReference type="NCBI Taxonomy" id="6526"/>
    <lineage>
        <taxon>Eukaryota</taxon>
        <taxon>Metazoa</taxon>
        <taxon>Spiralia</taxon>
        <taxon>Lophotrochozoa</taxon>
        <taxon>Mollusca</taxon>
        <taxon>Gastropoda</taxon>
        <taxon>Heterobranchia</taxon>
        <taxon>Euthyneura</taxon>
        <taxon>Panpulmonata</taxon>
        <taxon>Hygrophila</taxon>
        <taxon>Lymnaeoidea</taxon>
        <taxon>Planorbidae</taxon>
        <taxon>Biomphalaria</taxon>
    </lineage>
</organism>
<reference evidence="9" key="1">
    <citation type="submission" date="2025-08" db="UniProtKB">
        <authorList>
            <consortium name="RefSeq"/>
        </authorList>
    </citation>
    <scope>IDENTIFICATION</scope>
</reference>
<dbReference type="InterPro" id="IPR010909">
    <property type="entry name" value="PLAC"/>
</dbReference>
<evidence type="ECO:0000256" key="4">
    <source>
        <dbReference type="ARBA" id="ARBA00022737"/>
    </source>
</evidence>
<dbReference type="Gene3D" id="2.20.100.10">
    <property type="entry name" value="Thrombospondin type-1 (TSP1) repeat"/>
    <property type="match status" value="5"/>
</dbReference>
<feature type="compositionally biased region" description="Polar residues" evidence="5">
    <location>
        <begin position="232"/>
        <end position="249"/>
    </location>
</feature>
<feature type="chain" id="PRO_5040752848" evidence="6">
    <location>
        <begin position="22"/>
        <end position="816"/>
    </location>
</feature>
<accession>A0A9W3AES3</accession>
<evidence type="ECO:0000256" key="1">
    <source>
        <dbReference type="ARBA" id="ARBA00004613"/>
    </source>
</evidence>
<keyword evidence="4" id="KW-0677">Repeat</keyword>
<evidence type="ECO:0000256" key="3">
    <source>
        <dbReference type="ARBA" id="ARBA00022729"/>
    </source>
</evidence>
<dbReference type="OMA" id="NYLAVRT"/>
<dbReference type="InterPro" id="IPR036383">
    <property type="entry name" value="TSP1_rpt_sf"/>
</dbReference>
<evidence type="ECO:0000313" key="8">
    <source>
        <dbReference type="Proteomes" id="UP001165740"/>
    </source>
</evidence>
<feature type="signal peptide" evidence="6">
    <location>
        <begin position="1"/>
        <end position="21"/>
    </location>
</feature>
<dbReference type="InterPro" id="IPR010294">
    <property type="entry name" value="ADAMTS_spacer1"/>
</dbReference>
<protein>
    <submittedName>
        <fullName evidence="9">ADAMTS-like protein 4 isoform X1</fullName>
    </submittedName>
</protein>
<keyword evidence="8" id="KW-1185">Reference proteome</keyword>
<keyword evidence="2" id="KW-0964">Secreted</keyword>
<dbReference type="OrthoDB" id="10062690at2759"/>
<dbReference type="PANTHER" id="PTHR13723">
    <property type="entry name" value="ADAMTS A DISINTEGRIN AND METALLOPROTEASE WITH THROMBOSPONDIN MOTIFS PROTEASE"/>
    <property type="match status" value="1"/>
</dbReference>
<feature type="compositionally biased region" description="Low complexity" evidence="5">
    <location>
        <begin position="347"/>
        <end position="358"/>
    </location>
</feature>
<feature type="domain" description="PLAC" evidence="7">
    <location>
        <begin position="780"/>
        <end position="816"/>
    </location>
</feature>
<feature type="region of interest" description="Disordered" evidence="5">
    <location>
        <begin position="218"/>
        <end position="249"/>
    </location>
</feature>
<sequence length="816" mass="90972">MDCYFWGLFFTLMVQAGSSRAEVNSCHQCSRHPDTCRRISGLFTVTVLSEGTYNPVVEIPAPACSVNISEFKESSNYIALKTKRDEGIINSYWGLSPPGQYSGAGTVFTYDRGSSNCKGNCIYGDGPTNDGLVVQVLYYDKNPGIAYTFILPNNVPFTPFEGAATYKQAPSGQLQPDPNSFYRHNSSLLQHQGRHRLRQQHSNLTDASRVFEGEYYTGHHSSRSEGRPDITSALSSHSKVPSRQNSFNYTNARYGTHTLGGRGMSYTVGGETQPLPGRHIIERVQSPPLAHTRPGHPNIRKLPSPEYIAHPRQHQNAPSLSGEPLYQTYSISGQNLESRDAEHFERSSSSNEINTSQSLGQVRGHGSNLYRWKISGFTDCTHTCGGGAQRPNIVCVSVSSRTQVVVTPENCLEHLKPKIQTVQCNTQPCEPAWEAKEWSECSVTCGSGTQTRIVECQQRFSAFLTLKVSADQCGLGTKPAVSQQCETDFCSQWKTGPWSECTKVCGGGDRTRSVQCVDKLENEIPASHCTEAAPKYFERCNTQPCSSAAQWWLTDWSGECSDTCETDRRVRSAICLNKRGSIVPSSTCNKPDLPIMEESCPLNKYCQGTWFVGQWSKCSAECGSGKMVRQVVCIQNLQSSMNIVKNEECNLRHKPKTEEPCVNTNCNAKWYASPWSECSATCGEAYRTREVRCVEDNKRVSDSCDPLLRPAVQETCSAPVCSQPKDISPKSLRPGITNSTRETPQHGERKIEDSLLEDDRRVRYRGQAQNLNKPFPIRKHDKSCKDNFQNCLMVTQARLCSYSYYRKLCCESCQKV</sequence>
<dbReference type="GO" id="GO:0005576">
    <property type="term" value="C:extracellular region"/>
    <property type="evidence" value="ECO:0007669"/>
    <property type="project" value="UniProtKB-SubCell"/>
</dbReference>
<dbReference type="GO" id="GO:0006508">
    <property type="term" value="P:proteolysis"/>
    <property type="evidence" value="ECO:0007669"/>
    <property type="project" value="TreeGrafter"/>
</dbReference>
<dbReference type="InterPro" id="IPR000884">
    <property type="entry name" value="TSP1_rpt"/>
</dbReference>
<feature type="region of interest" description="Disordered" evidence="5">
    <location>
        <begin position="340"/>
        <end position="360"/>
    </location>
</feature>
<comment type="subcellular location">
    <subcellularLocation>
        <location evidence="1">Secreted</location>
    </subcellularLocation>
</comment>